<dbReference type="OrthoDB" id="1451484at2"/>
<reference evidence="1 2" key="1">
    <citation type="submission" date="2019-02" db="EMBL/GenBank/DDBJ databases">
        <title>Bacterial novel species Emticicia sp. 17J42-9 isolated from soil.</title>
        <authorList>
            <person name="Jung H.-Y."/>
        </authorList>
    </citation>
    <scope>NUCLEOTIDE SEQUENCE [LARGE SCALE GENOMIC DNA]</scope>
    <source>
        <strain evidence="1 2">17J42-9</strain>
    </source>
</reference>
<evidence type="ECO:0000313" key="2">
    <source>
        <dbReference type="Proteomes" id="UP000293162"/>
    </source>
</evidence>
<keyword evidence="2" id="KW-1185">Reference proteome</keyword>
<proteinExistence type="predicted"/>
<evidence type="ECO:0000313" key="1">
    <source>
        <dbReference type="EMBL" id="RYU93651.1"/>
    </source>
</evidence>
<dbReference type="Proteomes" id="UP000293162">
    <property type="component" value="Unassembled WGS sequence"/>
</dbReference>
<dbReference type="RefSeq" id="WP_130023257.1">
    <property type="nucleotide sequence ID" value="NZ_SEWF01000040.1"/>
</dbReference>
<organism evidence="1 2">
    <name type="scientific">Emticicia agri</name>
    <dbReference type="NCBI Taxonomy" id="2492393"/>
    <lineage>
        <taxon>Bacteria</taxon>
        <taxon>Pseudomonadati</taxon>
        <taxon>Bacteroidota</taxon>
        <taxon>Cytophagia</taxon>
        <taxon>Cytophagales</taxon>
        <taxon>Leadbetterellaceae</taxon>
        <taxon>Emticicia</taxon>
    </lineage>
</organism>
<dbReference type="AlphaFoldDB" id="A0A4Q5LV93"/>
<gene>
    <name evidence="1" type="ORF">EWM59_21200</name>
</gene>
<name>A0A4Q5LV93_9BACT</name>
<dbReference type="EMBL" id="SEWF01000040">
    <property type="protein sequence ID" value="RYU93651.1"/>
    <property type="molecule type" value="Genomic_DNA"/>
</dbReference>
<sequence length="202" mass="23483">MKHLILFLLLTIGLDTYARKIEGYVVLKNADTLKCEIVQNFAVISGIDVASFQYGIRVVFDDGKKRNFMPEDIKAFGIYVKNDTLHFVSVTVVSPGMFGGVDEKRVFMRIIQRGHIKVYYFIDLMNGPNGPVRTPVYAVQLRYDDVAYWLEAKRNDTGRYDFKAFFKNFIPEYYAFFDSLPDRARLEEVLDKIRKFNKAMVK</sequence>
<protein>
    <submittedName>
        <fullName evidence="1">Uncharacterized protein</fullName>
    </submittedName>
</protein>
<accession>A0A4Q5LV93</accession>
<comment type="caution">
    <text evidence="1">The sequence shown here is derived from an EMBL/GenBank/DDBJ whole genome shotgun (WGS) entry which is preliminary data.</text>
</comment>